<protein>
    <submittedName>
        <fullName evidence="3">Cardiolipin synthetase</fullName>
        <ecNumber evidence="3">2.7.8.-</ecNumber>
    </submittedName>
</protein>
<dbReference type="RefSeq" id="WP_016403393.1">
    <property type="nucleotide sequence ID" value="NZ_BARX01000030.1"/>
</dbReference>
<dbReference type="EMBL" id="BARX01000030">
    <property type="protein sequence ID" value="GAD03626.1"/>
    <property type="molecule type" value="Genomic_DNA"/>
</dbReference>
<dbReference type="SMART" id="SM00155">
    <property type="entry name" value="PLDc"/>
    <property type="match status" value="2"/>
</dbReference>
<dbReference type="OrthoDB" id="9814092at2"/>
<organism evidence="3 4">
    <name type="scientific">Agarivorans albus MKT 106</name>
    <dbReference type="NCBI Taxonomy" id="1331007"/>
    <lineage>
        <taxon>Bacteria</taxon>
        <taxon>Pseudomonadati</taxon>
        <taxon>Pseudomonadota</taxon>
        <taxon>Gammaproteobacteria</taxon>
        <taxon>Alteromonadales</taxon>
        <taxon>Alteromonadaceae</taxon>
        <taxon>Agarivorans</taxon>
    </lineage>
</organism>
<dbReference type="Pfam" id="PF13091">
    <property type="entry name" value="PLDc_2"/>
    <property type="match status" value="2"/>
</dbReference>
<dbReference type="PROSITE" id="PS50035">
    <property type="entry name" value="PLD"/>
    <property type="match status" value="2"/>
</dbReference>
<keyword evidence="4" id="KW-1185">Reference proteome</keyword>
<dbReference type="STRING" id="1331007.AALB_3706"/>
<dbReference type="EC" id="2.7.8.-" evidence="3"/>
<comment type="caution">
    <text evidence="3">The sequence shown here is derived from an EMBL/GenBank/DDBJ whole genome shotgun (WGS) entry which is preliminary data.</text>
</comment>
<feature type="chain" id="PRO_5004478956" evidence="1">
    <location>
        <begin position="24"/>
        <end position="587"/>
    </location>
</feature>
<proteinExistence type="predicted"/>
<sequence>MTKKGCLVLVALMLQACSAQITAPDYAIEDSWTSQQLEDRRWRAADELEKDYLKLASESELPSQPATVKVVGSTTEEAIQSLAIKIHLIEQAQHSVDLAYYIFTPDLSGDAILGALCEAVKRGVDVRIMVDSLGSLSMEHGDLKGLIECAKSAGFVKARNGEVTTNRARVQAVVFNALTQFGSDANRRSHDKLLIADGAYPDKAWVMTGGRNVSLHYYGLDHHGELDPNAFKDLEVLIRPLADAHIKNSPAQLSEYYYSVLFSKPGNKRLSITFPYSARMQQSLDSLAELKGNVEFAAAYQTIDQYLQEGFSPVDTRFAHELDNLSSTDLVSNYSSNKKANANSISGILARAAYGDNDLTTIRVVSPYLFLQSDLLKDEGVLEKDVNTALEWLNKDPERKIEIITNSVLSSDNFFTQAVIDMHTVPSILMSEEMRQTWLESDLDLHENNPDFIASAEWQALVNHPRIFFYQLGKPDAVSLGGDTYYGKLHAKFIVVDESAFVGTTNLDFRSLLYNNEVGFFFQGEELVERLNQEFELLKSQSSRWGSSEWLEIRQKLRDQGGMKGTTTKGQRGIYKTLDKTGLKYQF</sequence>
<gene>
    <name evidence="3" type="ORF">AALB_3706</name>
</gene>
<dbReference type="InterPro" id="IPR001736">
    <property type="entry name" value="PLipase_D/transphosphatidylase"/>
</dbReference>
<dbReference type="SUPFAM" id="SSF56024">
    <property type="entry name" value="Phospholipase D/nuclease"/>
    <property type="match status" value="2"/>
</dbReference>
<dbReference type="Gene3D" id="3.30.870.10">
    <property type="entry name" value="Endonuclease Chain A"/>
    <property type="match status" value="2"/>
</dbReference>
<dbReference type="GO" id="GO:0032049">
    <property type="term" value="P:cardiolipin biosynthetic process"/>
    <property type="evidence" value="ECO:0007669"/>
    <property type="project" value="UniProtKB-ARBA"/>
</dbReference>
<keyword evidence="3" id="KW-0808">Transferase</keyword>
<dbReference type="PANTHER" id="PTHR21248:SF12">
    <property type="entry name" value="CARDIOLIPIN SYNTHASE C"/>
    <property type="match status" value="1"/>
</dbReference>
<keyword evidence="1" id="KW-0732">Signal</keyword>
<reference evidence="3" key="1">
    <citation type="journal article" date="2013" name="Genome Announc.">
        <title>Draft Genome Sequence of Agarivorans albus Strain MKT 106T, an Agarolytic Marine Bacterium.</title>
        <authorList>
            <person name="Yasuike M."/>
            <person name="Nakamura Y."/>
            <person name="Kai W."/>
            <person name="Fujiwara A."/>
            <person name="Fukui Y."/>
            <person name="Satomi M."/>
            <person name="Sano M."/>
        </authorList>
    </citation>
    <scope>NUCLEOTIDE SEQUENCE [LARGE SCALE GENOMIC DNA]</scope>
</reference>
<feature type="signal peptide" evidence="1">
    <location>
        <begin position="1"/>
        <end position="23"/>
    </location>
</feature>
<evidence type="ECO:0000313" key="4">
    <source>
        <dbReference type="Proteomes" id="UP000014461"/>
    </source>
</evidence>
<accession>R9PU64</accession>
<dbReference type="PROSITE" id="PS51257">
    <property type="entry name" value="PROKAR_LIPOPROTEIN"/>
    <property type="match status" value="1"/>
</dbReference>
<dbReference type="AlphaFoldDB" id="R9PU64"/>
<dbReference type="GO" id="GO:0030572">
    <property type="term" value="F:phosphatidyltransferase activity"/>
    <property type="evidence" value="ECO:0007669"/>
    <property type="project" value="UniProtKB-ARBA"/>
</dbReference>
<name>R9PU64_AGAAL</name>
<feature type="domain" description="PLD phosphodiesterase" evidence="2">
    <location>
        <begin position="185"/>
        <end position="217"/>
    </location>
</feature>
<dbReference type="InterPro" id="IPR025202">
    <property type="entry name" value="PLD-like_dom"/>
</dbReference>
<evidence type="ECO:0000256" key="1">
    <source>
        <dbReference type="SAM" id="SignalP"/>
    </source>
</evidence>
<evidence type="ECO:0000259" key="2">
    <source>
        <dbReference type="PROSITE" id="PS50035"/>
    </source>
</evidence>
<dbReference type="PANTHER" id="PTHR21248">
    <property type="entry name" value="CARDIOLIPIN SYNTHASE"/>
    <property type="match status" value="1"/>
</dbReference>
<dbReference type="Proteomes" id="UP000014461">
    <property type="component" value="Unassembled WGS sequence"/>
</dbReference>
<evidence type="ECO:0000313" key="3">
    <source>
        <dbReference type="EMBL" id="GAD03626.1"/>
    </source>
</evidence>
<feature type="domain" description="PLD phosphodiesterase" evidence="2">
    <location>
        <begin position="485"/>
        <end position="511"/>
    </location>
</feature>